<gene>
    <name evidence="9" type="ORF">BC739_001661</name>
</gene>
<evidence type="ECO:0000259" key="8">
    <source>
        <dbReference type="PROSITE" id="PS50850"/>
    </source>
</evidence>
<dbReference type="PROSITE" id="PS50850">
    <property type="entry name" value="MFS"/>
    <property type="match status" value="1"/>
</dbReference>
<evidence type="ECO:0000256" key="4">
    <source>
        <dbReference type="ARBA" id="ARBA00022692"/>
    </source>
</evidence>
<keyword evidence="10" id="KW-1185">Reference proteome</keyword>
<dbReference type="Gene3D" id="1.20.1250.20">
    <property type="entry name" value="MFS general substrate transporter like domains"/>
    <property type="match status" value="1"/>
</dbReference>
<feature type="transmembrane region" description="Helical" evidence="7">
    <location>
        <begin position="212"/>
        <end position="231"/>
    </location>
</feature>
<feature type="transmembrane region" description="Helical" evidence="7">
    <location>
        <begin position="311"/>
        <end position="332"/>
    </location>
</feature>
<evidence type="ECO:0000313" key="9">
    <source>
        <dbReference type="EMBL" id="MBA8924464.1"/>
    </source>
</evidence>
<dbReference type="PRINTS" id="PR01036">
    <property type="entry name" value="TCRTETB"/>
</dbReference>
<feature type="domain" description="Major facilitator superfamily (MFS) profile" evidence="8">
    <location>
        <begin position="26"/>
        <end position="449"/>
    </location>
</feature>
<evidence type="ECO:0000256" key="1">
    <source>
        <dbReference type="ARBA" id="ARBA00004651"/>
    </source>
</evidence>
<dbReference type="Gene3D" id="1.20.1720.10">
    <property type="entry name" value="Multidrug resistance protein D"/>
    <property type="match status" value="1"/>
</dbReference>
<dbReference type="RefSeq" id="WP_025357940.1">
    <property type="nucleotide sequence ID" value="NZ_BAAABQ010000021.1"/>
</dbReference>
<accession>A0ABR6BC75</accession>
<feature type="transmembrane region" description="Helical" evidence="7">
    <location>
        <begin position="150"/>
        <end position="174"/>
    </location>
</feature>
<evidence type="ECO:0000256" key="7">
    <source>
        <dbReference type="SAM" id="Phobius"/>
    </source>
</evidence>
<feature type="transmembrane region" description="Helical" evidence="7">
    <location>
        <begin position="282"/>
        <end position="305"/>
    </location>
</feature>
<dbReference type="PANTHER" id="PTHR42718">
    <property type="entry name" value="MAJOR FACILITATOR SUPERFAMILY MULTIDRUG TRANSPORTER MFSC"/>
    <property type="match status" value="1"/>
</dbReference>
<evidence type="ECO:0000256" key="5">
    <source>
        <dbReference type="ARBA" id="ARBA00022989"/>
    </source>
</evidence>
<reference evidence="9 10" key="1">
    <citation type="submission" date="2020-08" db="EMBL/GenBank/DDBJ databases">
        <title>Genomic Encyclopedia of Archaeal and Bacterial Type Strains, Phase II (KMG-II): from individual species to whole genera.</title>
        <authorList>
            <person name="Goeker M."/>
        </authorList>
    </citation>
    <scope>NUCLEOTIDE SEQUENCE [LARGE SCALE GENOMIC DNA]</scope>
    <source>
        <strain evidence="9 10">DSM 43850</strain>
    </source>
</reference>
<name>A0ABR6BC75_9PSEU</name>
<comment type="caution">
    <text evidence="9">The sequence shown here is derived from an EMBL/GenBank/DDBJ whole genome shotgun (WGS) entry which is preliminary data.</text>
</comment>
<feature type="transmembrane region" description="Helical" evidence="7">
    <location>
        <begin position="117"/>
        <end position="138"/>
    </location>
</feature>
<keyword evidence="2" id="KW-0813">Transport</keyword>
<feature type="transmembrane region" description="Helical" evidence="7">
    <location>
        <begin position="180"/>
        <end position="200"/>
    </location>
</feature>
<keyword evidence="5 7" id="KW-1133">Transmembrane helix</keyword>
<feature type="transmembrane region" description="Helical" evidence="7">
    <location>
        <begin position="243"/>
        <end position="261"/>
    </location>
</feature>
<evidence type="ECO:0000256" key="3">
    <source>
        <dbReference type="ARBA" id="ARBA00022475"/>
    </source>
</evidence>
<keyword evidence="4 7" id="KW-0812">Transmembrane</keyword>
<feature type="transmembrane region" description="Helical" evidence="7">
    <location>
        <begin position="344"/>
        <end position="377"/>
    </location>
</feature>
<feature type="transmembrane region" description="Helical" evidence="7">
    <location>
        <begin position="21"/>
        <end position="39"/>
    </location>
</feature>
<sequence length="452" mass="46372">MLIQSLRAEPARPRWIANWPHAHWLAVGSVCLGAFMGQLDASIVTLTFPALGTEFGSTLAAVQWVSLSYLLTLVALLAPVGRLADTAGRKLVYLYGFGVFTLASAACGLADSLPALIAFRVVQAIGAAMLQANSVALVTTSAPRERMRLALGVQAAAQALGLALGPTVGGLLVAGVGWRWVFGVNVPIGIVAIIAGRYLLPRTRQRTPAGAPDWWGVALLATSASALLLALSSASGLPLPPTAVGALFVLGVLTAVGFVWRQRRARSPLIDLDLLRHKATRYGLVAATLGYLVLFGPLVLVPAMISSPLRAGLALTSLPAGFALAATLGGRFVPATWSERRRCLLGSLLCCAALATLCAGGPLVGALALLGVGLGLVTPANNALVMAAIPARCSGLGGGLVNMARGLGTTLGVSVTTLALHLTGESWPAFAALLVAAAAMAVVFLTDSHRSR</sequence>
<feature type="transmembrane region" description="Helical" evidence="7">
    <location>
        <begin position="92"/>
        <end position="111"/>
    </location>
</feature>
<comment type="subcellular location">
    <subcellularLocation>
        <location evidence="1">Cell membrane</location>
        <topology evidence="1">Multi-pass membrane protein</topology>
    </subcellularLocation>
</comment>
<dbReference type="InterPro" id="IPR020846">
    <property type="entry name" value="MFS_dom"/>
</dbReference>
<dbReference type="SUPFAM" id="SSF103473">
    <property type="entry name" value="MFS general substrate transporter"/>
    <property type="match status" value="1"/>
</dbReference>
<dbReference type="Pfam" id="PF07690">
    <property type="entry name" value="MFS_1"/>
    <property type="match status" value="1"/>
</dbReference>
<feature type="transmembrane region" description="Helical" evidence="7">
    <location>
        <begin position="427"/>
        <end position="446"/>
    </location>
</feature>
<evidence type="ECO:0000313" key="10">
    <source>
        <dbReference type="Proteomes" id="UP000517916"/>
    </source>
</evidence>
<dbReference type="EMBL" id="JACJID010000001">
    <property type="protein sequence ID" value="MBA8924464.1"/>
    <property type="molecule type" value="Genomic_DNA"/>
</dbReference>
<evidence type="ECO:0000256" key="2">
    <source>
        <dbReference type="ARBA" id="ARBA00022448"/>
    </source>
</evidence>
<keyword evidence="3" id="KW-1003">Cell membrane</keyword>
<keyword evidence="6 7" id="KW-0472">Membrane</keyword>
<feature type="transmembrane region" description="Helical" evidence="7">
    <location>
        <begin position="59"/>
        <end position="80"/>
    </location>
</feature>
<protein>
    <submittedName>
        <fullName evidence="9">EmrB/QacA subfamily drug resistance transporter</fullName>
    </submittedName>
</protein>
<dbReference type="CDD" id="cd17321">
    <property type="entry name" value="MFS_MMR_MDR_like"/>
    <property type="match status" value="1"/>
</dbReference>
<dbReference type="PANTHER" id="PTHR42718:SF46">
    <property type="entry name" value="BLR6921 PROTEIN"/>
    <property type="match status" value="1"/>
</dbReference>
<proteinExistence type="predicted"/>
<organism evidence="9 10">
    <name type="scientific">Kutzneria viridogrisea</name>
    <dbReference type="NCBI Taxonomy" id="47990"/>
    <lineage>
        <taxon>Bacteria</taxon>
        <taxon>Bacillati</taxon>
        <taxon>Actinomycetota</taxon>
        <taxon>Actinomycetes</taxon>
        <taxon>Pseudonocardiales</taxon>
        <taxon>Pseudonocardiaceae</taxon>
        <taxon>Kutzneria</taxon>
    </lineage>
</organism>
<evidence type="ECO:0000256" key="6">
    <source>
        <dbReference type="ARBA" id="ARBA00023136"/>
    </source>
</evidence>
<dbReference type="Proteomes" id="UP000517916">
    <property type="component" value="Unassembled WGS sequence"/>
</dbReference>
<dbReference type="InterPro" id="IPR011701">
    <property type="entry name" value="MFS"/>
</dbReference>
<dbReference type="InterPro" id="IPR036259">
    <property type="entry name" value="MFS_trans_sf"/>
</dbReference>